<dbReference type="Pfam" id="PF00535">
    <property type="entry name" value="Glycos_transf_2"/>
    <property type="match status" value="1"/>
</dbReference>
<dbReference type="InterPro" id="IPR029044">
    <property type="entry name" value="Nucleotide-diphossugar_trans"/>
</dbReference>
<dbReference type="GeneID" id="97608590"/>
<dbReference type="InterPro" id="IPR050256">
    <property type="entry name" value="Glycosyltransferase_2"/>
</dbReference>
<accession>A0A2V2MWA2</accession>
<dbReference type="InterPro" id="IPR001173">
    <property type="entry name" value="Glyco_trans_2-like"/>
</dbReference>
<evidence type="ECO:0000259" key="2">
    <source>
        <dbReference type="Pfam" id="PF00535"/>
    </source>
</evidence>
<proteinExistence type="predicted"/>
<dbReference type="PANTHER" id="PTHR48090:SF7">
    <property type="entry name" value="RFBJ PROTEIN"/>
    <property type="match status" value="1"/>
</dbReference>
<name>A0A2V2MWA2_9EURY</name>
<keyword evidence="1" id="KW-0812">Transmembrane</keyword>
<dbReference type="RefSeq" id="WP_109941355.1">
    <property type="nucleotide sequence ID" value="NZ_CP176366.1"/>
</dbReference>
<keyword evidence="1" id="KW-0472">Membrane</keyword>
<dbReference type="CDD" id="cd04179">
    <property type="entry name" value="DPM_DPG-synthase_like"/>
    <property type="match status" value="1"/>
</dbReference>
<evidence type="ECO:0000313" key="4">
    <source>
        <dbReference type="Proteomes" id="UP000245934"/>
    </source>
</evidence>
<dbReference type="GO" id="GO:0016740">
    <property type="term" value="F:transferase activity"/>
    <property type="evidence" value="ECO:0007669"/>
    <property type="project" value="UniProtKB-KW"/>
</dbReference>
<feature type="domain" description="Glycosyltransferase 2-like" evidence="2">
    <location>
        <begin position="4"/>
        <end position="160"/>
    </location>
</feature>
<evidence type="ECO:0000313" key="3">
    <source>
        <dbReference type="EMBL" id="PWR72444.1"/>
    </source>
</evidence>
<reference evidence="3 4" key="1">
    <citation type="submission" date="2018-05" db="EMBL/GenBank/DDBJ databases">
        <title>Draft genome of Methanospirillum stamsii Pt1.</title>
        <authorList>
            <person name="Dueholm M.S."/>
            <person name="Nielsen P.H."/>
            <person name="Bakmann L.F."/>
            <person name="Otzen D.E."/>
        </authorList>
    </citation>
    <scope>NUCLEOTIDE SEQUENCE [LARGE SCALE GENOMIC DNA]</scope>
    <source>
        <strain evidence="3 4">Pt1</strain>
    </source>
</reference>
<feature type="transmembrane region" description="Helical" evidence="1">
    <location>
        <begin position="228"/>
        <end position="248"/>
    </location>
</feature>
<dbReference type="SUPFAM" id="SSF53448">
    <property type="entry name" value="Nucleotide-diphospho-sugar transferases"/>
    <property type="match status" value="1"/>
</dbReference>
<dbReference type="Proteomes" id="UP000245934">
    <property type="component" value="Unassembled WGS sequence"/>
</dbReference>
<evidence type="ECO:0000256" key="1">
    <source>
        <dbReference type="SAM" id="Phobius"/>
    </source>
</evidence>
<keyword evidence="4" id="KW-1185">Reference proteome</keyword>
<sequence length="304" mass="34581">MTISLIVPAYNEKEAIGPVIEEYSPYVDEIIVVDDGSNDSTYDIACSYASGKIHVFQHKENQGKVGALLTGVNQSTGDIIVFTDADCTYPARYIPEFIKELERGSDLVLGVRNIEAHNIPFFNRIGNAIFSTMATYISGKYISDGQTGFRAFKREMFKELHVHAKSLEFETKMTVRAAKLGYLISEVPIEYRERVGTSKLHPVRDGYRMFRALLSIAWHETSPLAKMISVPGIILLFAGLIFGLFSLQERIFHYHLVHEYYPLISVFLMLFGIQLTSIGLIIDYLSKKMDRLEERIRQLSFKKD</sequence>
<feature type="transmembrane region" description="Helical" evidence="1">
    <location>
        <begin position="260"/>
        <end position="285"/>
    </location>
</feature>
<keyword evidence="1" id="KW-1133">Transmembrane helix</keyword>
<organism evidence="3 4">
    <name type="scientific">Methanospirillum stamsii</name>
    <dbReference type="NCBI Taxonomy" id="1277351"/>
    <lineage>
        <taxon>Archaea</taxon>
        <taxon>Methanobacteriati</taxon>
        <taxon>Methanobacteriota</taxon>
        <taxon>Stenosarchaea group</taxon>
        <taxon>Methanomicrobia</taxon>
        <taxon>Methanomicrobiales</taxon>
        <taxon>Methanospirillaceae</taxon>
        <taxon>Methanospirillum</taxon>
    </lineage>
</organism>
<dbReference type="EMBL" id="QGMZ01000026">
    <property type="protein sequence ID" value="PWR72444.1"/>
    <property type="molecule type" value="Genomic_DNA"/>
</dbReference>
<comment type="caution">
    <text evidence="3">The sequence shown here is derived from an EMBL/GenBank/DDBJ whole genome shotgun (WGS) entry which is preliminary data.</text>
</comment>
<dbReference type="Gene3D" id="3.90.550.10">
    <property type="entry name" value="Spore Coat Polysaccharide Biosynthesis Protein SpsA, Chain A"/>
    <property type="match status" value="1"/>
</dbReference>
<dbReference type="OrthoDB" id="11098at2157"/>
<dbReference type="PANTHER" id="PTHR48090">
    <property type="entry name" value="UNDECAPRENYL-PHOSPHATE 4-DEOXY-4-FORMAMIDO-L-ARABINOSE TRANSFERASE-RELATED"/>
    <property type="match status" value="1"/>
</dbReference>
<gene>
    <name evidence="3" type="ORF">DLD82_11955</name>
</gene>
<dbReference type="AlphaFoldDB" id="A0A2V2MWA2"/>
<protein>
    <submittedName>
        <fullName evidence="3">Glycosyltransferase family 2 protein</fullName>
    </submittedName>
</protein>
<keyword evidence="3" id="KW-0808">Transferase</keyword>